<evidence type="ECO:0000313" key="3">
    <source>
        <dbReference type="Proteomes" id="UP000182241"/>
    </source>
</evidence>
<dbReference type="EMBL" id="FNSA01000001">
    <property type="protein sequence ID" value="SEB29569.1"/>
    <property type="molecule type" value="Genomic_DNA"/>
</dbReference>
<gene>
    <name evidence="2" type="ORF">SAMN04489793_0032</name>
</gene>
<keyword evidence="1" id="KW-0472">Membrane</keyword>
<reference evidence="3" key="1">
    <citation type="submission" date="2016-10" db="EMBL/GenBank/DDBJ databases">
        <authorList>
            <person name="Varghese N."/>
            <person name="Submissions S."/>
        </authorList>
    </citation>
    <scope>NUCLEOTIDE SEQUENCE [LARGE SCALE GENOMIC DNA]</scope>
    <source>
        <strain evidence="3">DSM 44234</strain>
    </source>
</reference>
<dbReference type="Proteomes" id="UP000182241">
    <property type="component" value="Unassembled WGS sequence"/>
</dbReference>
<evidence type="ECO:0000256" key="1">
    <source>
        <dbReference type="SAM" id="Phobius"/>
    </source>
</evidence>
<dbReference type="AlphaFoldDB" id="A0A1H4I645"/>
<name>A0A1H4I645_TSUTY</name>
<protein>
    <submittedName>
        <fullName evidence="2">Uncharacterized protein</fullName>
    </submittedName>
</protein>
<keyword evidence="3" id="KW-1185">Reference proteome</keyword>
<accession>A0A1H4I645</accession>
<keyword evidence="1" id="KW-1133">Transmembrane helix</keyword>
<keyword evidence="1" id="KW-0812">Transmembrane</keyword>
<evidence type="ECO:0000313" key="2">
    <source>
        <dbReference type="EMBL" id="SEB29569.1"/>
    </source>
</evidence>
<feature type="transmembrane region" description="Helical" evidence="1">
    <location>
        <begin position="7"/>
        <end position="38"/>
    </location>
</feature>
<dbReference type="STRING" id="57704.SAMN04489793_0032"/>
<sequence length="205" mass="22228">MGAMWRIAVGIAAGAFGASVAGIWGFFIPLAASILWYFTSEPDTSGVVPDGAAAPLTDRRGGLGPAQAAWNRAAAGANWGNWHARPGVFDRITIGGVRFSAAKKHREWQISPGRTVFVPHFCIVGGQFREDGDTVLVMEPTHDGLHEAPLQGFVPIGLAEFGTMRIEGEVHRHHTVGQRYSIHVTNTHRPLDDAPLLKTDLDEWM</sequence>
<proteinExistence type="predicted"/>
<organism evidence="2 3">
    <name type="scientific">Tsukamurella tyrosinosolvens</name>
    <dbReference type="NCBI Taxonomy" id="57704"/>
    <lineage>
        <taxon>Bacteria</taxon>
        <taxon>Bacillati</taxon>
        <taxon>Actinomycetota</taxon>
        <taxon>Actinomycetes</taxon>
        <taxon>Mycobacteriales</taxon>
        <taxon>Tsukamurellaceae</taxon>
        <taxon>Tsukamurella</taxon>
    </lineage>
</organism>